<evidence type="ECO:0000313" key="3">
    <source>
        <dbReference type="EMBL" id="QDZ38912.1"/>
    </source>
</evidence>
<feature type="coiled-coil region" evidence="1">
    <location>
        <begin position="11"/>
        <end position="56"/>
    </location>
</feature>
<dbReference type="Gene3D" id="1.20.1270.70">
    <property type="entry name" value="Designed single chain three-helix bundle"/>
    <property type="match status" value="1"/>
</dbReference>
<gene>
    <name evidence="3" type="ORF">FRE64_02530</name>
</gene>
<protein>
    <submittedName>
        <fullName evidence="3">DUF4164 family protein</fullName>
    </submittedName>
</protein>
<evidence type="ECO:0000313" key="4">
    <source>
        <dbReference type="Proteomes" id="UP000318453"/>
    </source>
</evidence>
<reference evidence="3" key="1">
    <citation type="submission" date="2019-08" db="EMBL/GenBank/DDBJ databases">
        <title>Carotenoids and Carotenoid Binding Proteins in the Halophilic Cyanobacterium Euhalothece sp. ZM00.</title>
        <authorList>
            <person name="Cho S.M."/>
            <person name="Song J.Y."/>
            <person name="Park Y.-I."/>
        </authorList>
    </citation>
    <scope>NUCLEOTIDE SEQUENCE [LARGE SCALE GENOMIC DNA]</scope>
    <source>
        <strain evidence="3">Z-M001</strain>
    </source>
</reference>
<keyword evidence="2" id="KW-0812">Transmembrane</keyword>
<proteinExistence type="predicted"/>
<dbReference type="EMBL" id="CP042326">
    <property type="protein sequence ID" value="QDZ38912.1"/>
    <property type="molecule type" value="Genomic_DNA"/>
</dbReference>
<sequence length="86" mass="9858">MTTETDFAKILERLETKIDSLDEKIDTKTDSLGEKIQSLDSRLARVEENTSNLFQQFNKQHNRGFLIVLFTTILGLLGKVKLFPSQ</sequence>
<keyword evidence="4" id="KW-1185">Reference proteome</keyword>
<keyword evidence="2" id="KW-0472">Membrane</keyword>
<name>A0A5B8NI79_9CHRO</name>
<dbReference type="AlphaFoldDB" id="A0A5B8NI79"/>
<dbReference type="KEGG" id="enn:FRE64_02530"/>
<keyword evidence="2" id="KW-1133">Transmembrane helix</keyword>
<dbReference type="Proteomes" id="UP000318453">
    <property type="component" value="Chromosome"/>
</dbReference>
<dbReference type="RefSeq" id="WP_146294523.1">
    <property type="nucleotide sequence ID" value="NZ_CP042326.1"/>
</dbReference>
<keyword evidence="1" id="KW-0175">Coiled coil</keyword>
<feature type="transmembrane region" description="Helical" evidence="2">
    <location>
        <begin position="64"/>
        <end position="83"/>
    </location>
</feature>
<evidence type="ECO:0000256" key="1">
    <source>
        <dbReference type="SAM" id="Coils"/>
    </source>
</evidence>
<accession>A0A5B8NI79</accession>
<evidence type="ECO:0000256" key="2">
    <source>
        <dbReference type="SAM" id="Phobius"/>
    </source>
</evidence>
<organism evidence="3 4">
    <name type="scientific">Euhalothece natronophila Z-M001</name>
    <dbReference type="NCBI Taxonomy" id="522448"/>
    <lineage>
        <taxon>Bacteria</taxon>
        <taxon>Bacillati</taxon>
        <taxon>Cyanobacteriota</taxon>
        <taxon>Cyanophyceae</taxon>
        <taxon>Oscillatoriophycideae</taxon>
        <taxon>Chroococcales</taxon>
        <taxon>Halothecacae</taxon>
        <taxon>Halothece cluster</taxon>
        <taxon>Euhalothece</taxon>
    </lineage>
</organism>